<comment type="cofactor">
    <cofactor evidence="1">
        <name>pyruvate</name>
        <dbReference type="ChEBI" id="CHEBI:15361"/>
    </cofactor>
</comment>
<keyword evidence="11" id="KW-0670">Pyruvate</keyword>
<dbReference type="KEGG" id="ote:Oter_1976"/>
<comment type="pathway">
    <text evidence="2">Lipid metabolism.</text>
</comment>
<keyword evidence="7" id="KW-0865">Zymogen</keyword>
<dbReference type="PANTHER" id="PTHR10067">
    <property type="entry name" value="PHOSPHATIDYLSERINE DECARBOXYLASE"/>
    <property type="match status" value="1"/>
</dbReference>
<keyword evidence="14" id="KW-1185">Reference proteome</keyword>
<dbReference type="PANTHER" id="PTHR10067:SF17">
    <property type="entry name" value="PHOSPHATIDYLSERINE DECARBOXYLASE PROENZYME 2"/>
    <property type="match status" value="1"/>
</dbReference>
<evidence type="ECO:0000256" key="3">
    <source>
        <dbReference type="ARBA" id="ARBA00012243"/>
    </source>
</evidence>
<protein>
    <recommendedName>
        <fullName evidence="3">phosphatidylserine decarboxylase</fullName>
        <ecNumber evidence="3">4.1.1.65</ecNumber>
    </recommendedName>
</protein>
<gene>
    <name evidence="13" type="ordered locus">Oter_1976</name>
</gene>
<keyword evidence="8" id="KW-0594">Phospholipid biosynthesis</keyword>
<evidence type="ECO:0000256" key="8">
    <source>
        <dbReference type="ARBA" id="ARBA00023209"/>
    </source>
</evidence>
<dbReference type="InterPro" id="IPR003817">
    <property type="entry name" value="PS_Dcarbxylase"/>
</dbReference>
<reference evidence="13 14" key="1">
    <citation type="journal article" date="2011" name="J. Bacteriol.">
        <title>Genome sequence of the verrucomicrobium Opitutus terrae PB90-1, an abundant inhabitant of rice paddy soil ecosystems.</title>
        <authorList>
            <person name="van Passel M.W."/>
            <person name="Kant R."/>
            <person name="Palva A."/>
            <person name="Copeland A."/>
            <person name="Lucas S."/>
            <person name="Lapidus A."/>
            <person name="Glavina del Rio T."/>
            <person name="Pitluck S."/>
            <person name="Goltsman E."/>
            <person name="Clum A."/>
            <person name="Sun H."/>
            <person name="Schmutz J."/>
            <person name="Larimer F.W."/>
            <person name="Land M.L."/>
            <person name="Hauser L."/>
            <person name="Kyrpides N."/>
            <person name="Mikhailova N."/>
            <person name="Richardson P.P."/>
            <person name="Janssen P.H."/>
            <person name="de Vos W.M."/>
            <person name="Smidt H."/>
        </authorList>
    </citation>
    <scope>NUCLEOTIDE SEQUENCE [LARGE SCALE GENOMIC DNA]</scope>
    <source>
        <strain evidence="14">DSM 11246 / JCM 15787 / PB90-1</strain>
    </source>
</reference>
<evidence type="ECO:0000256" key="5">
    <source>
        <dbReference type="ARBA" id="ARBA00022793"/>
    </source>
</evidence>
<keyword evidence="10" id="KW-1208">Phospholipid metabolism</keyword>
<dbReference type="STRING" id="452637.Oter_1976"/>
<dbReference type="UniPathway" id="UPA00558"/>
<dbReference type="EC" id="4.1.1.65" evidence="3"/>
<keyword evidence="5" id="KW-0210">Decarboxylase</keyword>
<dbReference type="InterPro" id="IPR033177">
    <property type="entry name" value="PSD-B"/>
</dbReference>
<dbReference type="OrthoDB" id="9802030at2"/>
<accession>B1ZYM3</accession>
<evidence type="ECO:0000313" key="14">
    <source>
        <dbReference type="Proteomes" id="UP000007013"/>
    </source>
</evidence>
<dbReference type="AlphaFoldDB" id="B1ZYM3"/>
<organism evidence="13 14">
    <name type="scientific">Opitutus terrae (strain DSM 11246 / JCM 15787 / PB90-1)</name>
    <dbReference type="NCBI Taxonomy" id="452637"/>
    <lineage>
        <taxon>Bacteria</taxon>
        <taxon>Pseudomonadati</taxon>
        <taxon>Verrucomicrobiota</taxon>
        <taxon>Opitutia</taxon>
        <taxon>Opitutales</taxon>
        <taxon>Opitutaceae</taxon>
        <taxon>Opitutus</taxon>
    </lineage>
</organism>
<evidence type="ECO:0000256" key="9">
    <source>
        <dbReference type="ARBA" id="ARBA00023239"/>
    </source>
</evidence>
<evidence type="ECO:0000256" key="7">
    <source>
        <dbReference type="ARBA" id="ARBA00023145"/>
    </source>
</evidence>
<evidence type="ECO:0000256" key="6">
    <source>
        <dbReference type="ARBA" id="ARBA00023098"/>
    </source>
</evidence>
<dbReference type="EMBL" id="CP001032">
    <property type="protein sequence ID" value="ACB75259.1"/>
    <property type="molecule type" value="Genomic_DNA"/>
</dbReference>
<dbReference type="GO" id="GO:0006646">
    <property type="term" value="P:phosphatidylethanolamine biosynthetic process"/>
    <property type="evidence" value="ECO:0007669"/>
    <property type="project" value="UniProtKB-UniPathway"/>
</dbReference>
<keyword evidence="9" id="KW-0456">Lyase</keyword>
<dbReference type="NCBIfam" id="TIGR00163">
    <property type="entry name" value="PS_decarb"/>
    <property type="match status" value="1"/>
</dbReference>
<keyword evidence="4" id="KW-0444">Lipid biosynthesis</keyword>
<evidence type="ECO:0000256" key="2">
    <source>
        <dbReference type="ARBA" id="ARBA00005189"/>
    </source>
</evidence>
<evidence type="ECO:0000256" key="4">
    <source>
        <dbReference type="ARBA" id="ARBA00022516"/>
    </source>
</evidence>
<evidence type="ECO:0000256" key="1">
    <source>
        <dbReference type="ARBA" id="ARBA00001928"/>
    </source>
</evidence>
<evidence type="ECO:0000256" key="11">
    <source>
        <dbReference type="ARBA" id="ARBA00023317"/>
    </source>
</evidence>
<sequence length="306" mass="34989">MPAEPIRFYHRYHQRIETEKVFGEGWLRFAYENPAGRFFVWLLARRKFFSWWYGRKMNQKVSALRILPFITAYDIDVDEFAKSAFDYKTFNEFFYRALKPEARPIAPGERAAILPADGRHLVFPNVETTAGYYVKGEHFTLAELFAEDRLPEAERELARTFAGGGMLISRLCPVDSHRFHFPVDGTPGEWRLINGWLYSVSPVALRHNLHYLVQNKRVVTLIDSPVFGRVAQIEVGATNVGSIRQTFVPHRAVVKGAEKGFFAFGGSCVITVFQRGRIEFAQDMIAQSAQHVETYARMGDVLGTAL</sequence>
<name>B1ZYM3_OPITP</name>
<dbReference type="Proteomes" id="UP000007013">
    <property type="component" value="Chromosome"/>
</dbReference>
<evidence type="ECO:0000313" key="13">
    <source>
        <dbReference type="EMBL" id="ACB75259.1"/>
    </source>
</evidence>
<evidence type="ECO:0000256" key="10">
    <source>
        <dbReference type="ARBA" id="ARBA00023264"/>
    </source>
</evidence>
<dbReference type="Pfam" id="PF02666">
    <property type="entry name" value="PS_Dcarbxylase"/>
    <property type="match status" value="1"/>
</dbReference>
<proteinExistence type="predicted"/>
<dbReference type="RefSeq" id="WP_012374796.1">
    <property type="nucleotide sequence ID" value="NC_010571.1"/>
</dbReference>
<dbReference type="HOGENOM" id="CLU_029061_2_2_0"/>
<comment type="pathway">
    <text evidence="12">Phospholipid metabolism; phosphatidylethanolamine biosynthesis.</text>
</comment>
<dbReference type="eggNOG" id="COG0688">
    <property type="taxonomic scope" value="Bacteria"/>
</dbReference>
<keyword evidence="6" id="KW-0443">Lipid metabolism</keyword>
<dbReference type="GO" id="GO:0004609">
    <property type="term" value="F:phosphatidylserine decarboxylase activity"/>
    <property type="evidence" value="ECO:0007669"/>
    <property type="project" value="UniProtKB-EC"/>
</dbReference>
<evidence type="ECO:0000256" key="12">
    <source>
        <dbReference type="ARBA" id="ARBA00024326"/>
    </source>
</evidence>